<evidence type="ECO:0000313" key="2">
    <source>
        <dbReference type="EMBL" id="QHT34409.1"/>
    </source>
</evidence>
<organism evidence="2">
    <name type="scientific">viral metagenome</name>
    <dbReference type="NCBI Taxonomy" id="1070528"/>
    <lineage>
        <taxon>unclassified sequences</taxon>
        <taxon>metagenomes</taxon>
        <taxon>organismal metagenomes</taxon>
    </lineage>
</organism>
<dbReference type="SUPFAM" id="SSF49899">
    <property type="entry name" value="Concanavalin A-like lectins/glucanases"/>
    <property type="match status" value="1"/>
</dbReference>
<dbReference type="InterPro" id="IPR013320">
    <property type="entry name" value="ConA-like_dom_sf"/>
</dbReference>
<sequence length="217" mass="22963">MNWTTVIIVILLIIIGYILWRALSSSSNISTGTTKLVTPTTIVATSSTNSFTFSTWIAINTWVNGGNNLIKTPSATPTFALTLGTVTNDLTLAFTTTPATSPVTISNIVPLQTWASIIVSVNNGNSVDVYVNGKLVKTFALNGVYTLLAGDVIVGGAAGTSTGYISTTLDTKSIGPQDAWNIYSSGFGGGGGDDFFNKYKIRFAFVKDNVELSRLDI</sequence>
<dbReference type="EMBL" id="MN738999">
    <property type="protein sequence ID" value="QHT34409.1"/>
    <property type="molecule type" value="Genomic_DNA"/>
</dbReference>
<dbReference type="AlphaFoldDB" id="A0A6C0F1J7"/>
<keyword evidence="1" id="KW-1133">Transmembrane helix</keyword>
<evidence type="ECO:0008006" key="3">
    <source>
        <dbReference type="Google" id="ProtNLM"/>
    </source>
</evidence>
<dbReference type="Pfam" id="PF13385">
    <property type="entry name" value="Laminin_G_3"/>
    <property type="match status" value="1"/>
</dbReference>
<evidence type="ECO:0000256" key="1">
    <source>
        <dbReference type="SAM" id="Phobius"/>
    </source>
</evidence>
<keyword evidence="1" id="KW-0472">Membrane</keyword>
<keyword evidence="1" id="KW-0812">Transmembrane</keyword>
<accession>A0A6C0F1J7</accession>
<name>A0A6C0F1J7_9ZZZZ</name>
<proteinExistence type="predicted"/>
<protein>
    <recommendedName>
        <fullName evidence="3">Lectin/glucanase superfamily protein</fullName>
    </recommendedName>
</protein>
<dbReference type="Gene3D" id="2.60.120.200">
    <property type="match status" value="1"/>
</dbReference>
<reference evidence="2" key="1">
    <citation type="journal article" date="2020" name="Nature">
        <title>Giant virus diversity and host interactions through global metagenomics.</title>
        <authorList>
            <person name="Schulz F."/>
            <person name="Roux S."/>
            <person name="Paez-Espino D."/>
            <person name="Jungbluth S."/>
            <person name="Walsh D.A."/>
            <person name="Denef V.J."/>
            <person name="McMahon K.D."/>
            <person name="Konstantinidis K.T."/>
            <person name="Eloe-Fadrosh E.A."/>
            <person name="Kyrpides N.C."/>
            <person name="Woyke T."/>
        </authorList>
    </citation>
    <scope>NUCLEOTIDE SEQUENCE</scope>
    <source>
        <strain evidence="2">GVMAG-M-3300009163-63</strain>
    </source>
</reference>
<feature type="transmembrane region" description="Helical" evidence="1">
    <location>
        <begin position="6"/>
        <end position="23"/>
    </location>
</feature>